<organism evidence="7 8">
    <name type="scientific">Hibiscus sabdariffa</name>
    <name type="common">roselle</name>
    <dbReference type="NCBI Taxonomy" id="183260"/>
    <lineage>
        <taxon>Eukaryota</taxon>
        <taxon>Viridiplantae</taxon>
        <taxon>Streptophyta</taxon>
        <taxon>Embryophyta</taxon>
        <taxon>Tracheophyta</taxon>
        <taxon>Spermatophyta</taxon>
        <taxon>Magnoliopsida</taxon>
        <taxon>eudicotyledons</taxon>
        <taxon>Gunneridae</taxon>
        <taxon>Pentapetalae</taxon>
        <taxon>rosids</taxon>
        <taxon>malvids</taxon>
        <taxon>Malvales</taxon>
        <taxon>Malvaceae</taxon>
        <taxon>Malvoideae</taxon>
        <taxon>Hibiscus</taxon>
    </lineage>
</organism>
<gene>
    <name evidence="7" type="ORF">V6N12_010235</name>
</gene>
<dbReference type="PANTHER" id="PTHR27008">
    <property type="entry name" value="OS04G0122200 PROTEIN"/>
    <property type="match status" value="1"/>
</dbReference>
<keyword evidence="8" id="KW-1185">Reference proteome</keyword>
<dbReference type="SUPFAM" id="SSF52058">
    <property type="entry name" value="L domain-like"/>
    <property type="match status" value="1"/>
</dbReference>
<sequence length="127" mass="13980">MGLWFTHIDMSENYISESIPNTLGNLKIIVFLNIEGNNVTSPGMSFLSSLANYKGLEILSFNSNPLIDGELPGVVKNLSSSLEEFYAFACNIKGCIPSEIGNFNRLINIQAEKYRLTGMIPMAIEGL</sequence>
<evidence type="ECO:0000256" key="4">
    <source>
        <dbReference type="ARBA" id="ARBA00022737"/>
    </source>
</evidence>
<evidence type="ECO:0000256" key="3">
    <source>
        <dbReference type="ARBA" id="ARBA00022692"/>
    </source>
</evidence>
<comment type="subcellular location">
    <subcellularLocation>
        <location evidence="1">Membrane</location>
    </subcellularLocation>
</comment>
<dbReference type="InterPro" id="IPR051809">
    <property type="entry name" value="Plant_receptor-like_S/T_kinase"/>
</dbReference>
<protein>
    <submittedName>
        <fullName evidence="7">Uncharacterized protein</fullName>
    </submittedName>
</protein>
<proteinExistence type="predicted"/>
<accession>A0ABR2B5I9</accession>
<dbReference type="Gene3D" id="3.80.10.10">
    <property type="entry name" value="Ribonuclease Inhibitor"/>
    <property type="match status" value="1"/>
</dbReference>
<dbReference type="PANTHER" id="PTHR27008:SF585">
    <property type="entry name" value="PROTEIN KINASE DOMAIN-CONTAINING PROTEIN"/>
    <property type="match status" value="1"/>
</dbReference>
<evidence type="ECO:0000256" key="2">
    <source>
        <dbReference type="ARBA" id="ARBA00022614"/>
    </source>
</evidence>
<keyword evidence="5" id="KW-1133">Transmembrane helix</keyword>
<keyword evidence="4" id="KW-0677">Repeat</keyword>
<dbReference type="Proteomes" id="UP001472677">
    <property type="component" value="Unassembled WGS sequence"/>
</dbReference>
<reference evidence="7 8" key="1">
    <citation type="journal article" date="2024" name="G3 (Bethesda)">
        <title>Genome assembly of Hibiscus sabdariffa L. provides insights into metabolisms of medicinal natural products.</title>
        <authorList>
            <person name="Kim T."/>
        </authorList>
    </citation>
    <scope>NUCLEOTIDE SEQUENCE [LARGE SCALE GENOMIC DNA]</scope>
    <source>
        <strain evidence="7">TK-2024</strain>
        <tissue evidence="7">Old leaves</tissue>
    </source>
</reference>
<name>A0ABR2B5I9_9ROSI</name>
<evidence type="ECO:0000313" key="8">
    <source>
        <dbReference type="Proteomes" id="UP001472677"/>
    </source>
</evidence>
<dbReference type="InterPro" id="IPR001611">
    <property type="entry name" value="Leu-rich_rpt"/>
</dbReference>
<dbReference type="EMBL" id="JBBPBM010000187">
    <property type="protein sequence ID" value="KAK8501487.1"/>
    <property type="molecule type" value="Genomic_DNA"/>
</dbReference>
<dbReference type="InterPro" id="IPR032675">
    <property type="entry name" value="LRR_dom_sf"/>
</dbReference>
<dbReference type="Pfam" id="PF00560">
    <property type="entry name" value="LRR_1"/>
    <property type="match status" value="1"/>
</dbReference>
<keyword evidence="2" id="KW-0433">Leucine-rich repeat</keyword>
<evidence type="ECO:0000256" key="1">
    <source>
        <dbReference type="ARBA" id="ARBA00004370"/>
    </source>
</evidence>
<comment type="caution">
    <text evidence="7">The sequence shown here is derived from an EMBL/GenBank/DDBJ whole genome shotgun (WGS) entry which is preliminary data.</text>
</comment>
<evidence type="ECO:0000256" key="5">
    <source>
        <dbReference type="ARBA" id="ARBA00022989"/>
    </source>
</evidence>
<keyword evidence="3" id="KW-0812">Transmembrane</keyword>
<evidence type="ECO:0000256" key="6">
    <source>
        <dbReference type="ARBA" id="ARBA00023136"/>
    </source>
</evidence>
<evidence type="ECO:0000313" key="7">
    <source>
        <dbReference type="EMBL" id="KAK8501487.1"/>
    </source>
</evidence>
<keyword evidence="6" id="KW-0472">Membrane</keyword>